<dbReference type="GeneID" id="63795458"/>
<protein>
    <submittedName>
        <fullName evidence="2">Uncharacterized protein</fullName>
    </submittedName>
</protein>
<comment type="caution">
    <text evidence="2">The sequence shown here is derived from an EMBL/GenBank/DDBJ whole genome shotgun (WGS) entry which is preliminary data.</text>
</comment>
<dbReference type="AlphaFoldDB" id="A0A364L350"/>
<reference evidence="2 3" key="1">
    <citation type="journal article" date="2017" name="Biotechnol. Biofuels">
        <title>Differential beta-glucosidase expression as a function of carbon source availability in Talaromyces amestolkiae: a genomic and proteomic approach.</title>
        <authorList>
            <person name="de Eugenio L.I."/>
            <person name="Mendez-Liter J.A."/>
            <person name="Nieto-Dominguez M."/>
            <person name="Alonso L."/>
            <person name="Gil-Munoz J."/>
            <person name="Barriuso J."/>
            <person name="Prieto A."/>
            <person name="Martinez M.J."/>
        </authorList>
    </citation>
    <scope>NUCLEOTIDE SEQUENCE [LARGE SCALE GENOMIC DNA]</scope>
    <source>
        <strain evidence="2 3">CIB</strain>
    </source>
</reference>
<name>A0A364L350_TALAM</name>
<accession>A0A364L350</accession>
<keyword evidence="3" id="KW-1185">Reference proteome</keyword>
<proteinExistence type="predicted"/>
<dbReference type="EMBL" id="MIKG01000011">
    <property type="protein sequence ID" value="RAO70230.1"/>
    <property type="molecule type" value="Genomic_DNA"/>
</dbReference>
<organism evidence="2 3">
    <name type="scientific">Talaromyces amestolkiae</name>
    <dbReference type="NCBI Taxonomy" id="1196081"/>
    <lineage>
        <taxon>Eukaryota</taxon>
        <taxon>Fungi</taxon>
        <taxon>Dikarya</taxon>
        <taxon>Ascomycota</taxon>
        <taxon>Pezizomycotina</taxon>
        <taxon>Eurotiomycetes</taxon>
        <taxon>Eurotiomycetidae</taxon>
        <taxon>Eurotiales</taxon>
        <taxon>Trichocomaceae</taxon>
        <taxon>Talaromyces</taxon>
        <taxon>Talaromyces sect. Talaromyces</taxon>
    </lineage>
</organism>
<dbReference type="OrthoDB" id="4226788at2759"/>
<evidence type="ECO:0000313" key="3">
    <source>
        <dbReference type="Proteomes" id="UP000249363"/>
    </source>
</evidence>
<evidence type="ECO:0000256" key="1">
    <source>
        <dbReference type="SAM" id="MobiDB-lite"/>
    </source>
</evidence>
<feature type="region of interest" description="Disordered" evidence="1">
    <location>
        <begin position="22"/>
        <end position="50"/>
    </location>
</feature>
<gene>
    <name evidence="2" type="ORF">BHQ10_006242</name>
</gene>
<sequence length="349" mass="40062">MEETTKKKLGGHIMRLIAQAEWRNSNATEETAPAPRTQEHATAARQGKQSMTLHKSIAGNEGLATAHVKAPAPESGVNNRYSRNFIPKLQLNDLLDVKLPIDHGASIEETKSVIMQIRKPIDENRIKDFVGGERFRDWLISDSSDALVVNNCSVNLSPGADGVSLLTELILLLYEQLSKDEEAFTIMHLCAKQPANNDKMTTMQRMIRYMTSELYGYDRDHWKRQDFVLKFSKGIRRYNPRNNKSDEEAHLIIDLFMDMLPKAQKGQVIYILIDGFDFIEKDQSVVNRRNVWQFFECLYDSIRDLQNSDESNPVIKVMITYHKTCPENTRDYWGEFVADLPQPPKAARR</sequence>
<dbReference type="RefSeq" id="XP_040734746.1">
    <property type="nucleotide sequence ID" value="XM_040878807.1"/>
</dbReference>
<evidence type="ECO:0000313" key="2">
    <source>
        <dbReference type="EMBL" id="RAO70230.1"/>
    </source>
</evidence>
<dbReference type="Proteomes" id="UP000249363">
    <property type="component" value="Unassembled WGS sequence"/>
</dbReference>